<accession>A0ABX3LQX5</accession>
<gene>
    <name evidence="1" type="ORF">AFM16_00155</name>
</gene>
<evidence type="ECO:0000313" key="2">
    <source>
        <dbReference type="Proteomes" id="UP000190306"/>
    </source>
</evidence>
<protein>
    <submittedName>
        <fullName evidence="1">Uncharacterized protein</fullName>
    </submittedName>
</protein>
<dbReference type="EMBL" id="LHQL01000001">
    <property type="protein sequence ID" value="OOQ54545.1"/>
    <property type="molecule type" value="Genomic_DNA"/>
</dbReference>
<organism evidence="1 2">
    <name type="scientific">Streptomyces antibioticus</name>
    <dbReference type="NCBI Taxonomy" id="1890"/>
    <lineage>
        <taxon>Bacteria</taxon>
        <taxon>Bacillati</taxon>
        <taxon>Actinomycetota</taxon>
        <taxon>Actinomycetes</taxon>
        <taxon>Kitasatosporales</taxon>
        <taxon>Streptomycetaceae</taxon>
        <taxon>Streptomyces</taxon>
    </lineage>
</organism>
<keyword evidence="2" id="KW-1185">Reference proteome</keyword>
<reference evidence="1 2" key="1">
    <citation type="submission" date="2015-07" db="EMBL/GenBank/DDBJ databases">
        <title>Draft Genome Sequence of Streptomyces antibioticus, IMRU 3720 reveals insights in the evolution of actinomycin biosynthetic gene clusters in Streptomyces.</title>
        <authorList>
            <person name="Crnovcic I."/>
            <person name="Ruckert C."/>
            <person name="Kalinowksi J."/>
            <person name="Keller U."/>
        </authorList>
    </citation>
    <scope>NUCLEOTIDE SEQUENCE [LARGE SCALE GENOMIC DNA]</scope>
    <source>
        <strain evidence="1 2">DSM 41481</strain>
    </source>
</reference>
<dbReference type="Proteomes" id="UP000190306">
    <property type="component" value="Chromosome"/>
</dbReference>
<proteinExistence type="predicted"/>
<sequence>MAVIGLPWSRTLTMPWTATATNMEGTAQGTMSLPIVPERSLLFLIALLDGADDESQEED</sequence>
<evidence type="ECO:0000313" key="1">
    <source>
        <dbReference type="EMBL" id="OOQ54545.1"/>
    </source>
</evidence>
<comment type="caution">
    <text evidence="1">The sequence shown here is derived from an EMBL/GenBank/DDBJ whole genome shotgun (WGS) entry which is preliminary data.</text>
</comment>
<name>A0ABX3LQX5_STRAT</name>